<evidence type="ECO:0000313" key="3">
    <source>
        <dbReference type="EMBL" id="SDX99397.1"/>
    </source>
</evidence>
<reference evidence="4" key="1">
    <citation type="submission" date="2016-10" db="EMBL/GenBank/DDBJ databases">
        <authorList>
            <person name="Varghese N."/>
            <person name="Submissions S."/>
        </authorList>
    </citation>
    <scope>NUCLEOTIDE SEQUENCE [LARGE SCALE GENOMIC DNA]</scope>
    <source>
        <strain evidence="4">CGMCC 1.10118</strain>
    </source>
</reference>
<dbReference type="InterPro" id="IPR002104">
    <property type="entry name" value="Integrase_catalytic"/>
</dbReference>
<dbReference type="GO" id="GO:0003677">
    <property type="term" value="F:DNA binding"/>
    <property type="evidence" value="ECO:0007669"/>
    <property type="project" value="InterPro"/>
</dbReference>
<dbReference type="InterPro" id="IPR011010">
    <property type="entry name" value="DNA_brk_join_enz"/>
</dbReference>
<dbReference type="CDD" id="cd00397">
    <property type="entry name" value="DNA_BRE_C"/>
    <property type="match status" value="1"/>
</dbReference>
<gene>
    <name evidence="3" type="ORF">SAMN04487946_10529</name>
</gene>
<dbReference type="GO" id="GO:0015074">
    <property type="term" value="P:DNA integration"/>
    <property type="evidence" value="ECO:0007669"/>
    <property type="project" value="InterPro"/>
</dbReference>
<dbReference type="PROSITE" id="PS51898">
    <property type="entry name" value="TYR_RECOMBINASE"/>
    <property type="match status" value="1"/>
</dbReference>
<dbReference type="Pfam" id="PF00589">
    <property type="entry name" value="Phage_integrase"/>
    <property type="match status" value="1"/>
</dbReference>
<name>A0A1H3G8M8_9EURY</name>
<sequence length="390" mass="45660">MNPSTDQIMFDKSEPNGTEFPMPIVSSANQEALMEYAPLKREEYREFKFEFLKWLLTRGKAPIKGNGYSETTVRQTHYKIEKAYRWKWEENGFTTSFSADDADQFCTLTLGHPDHSDKDVTNYVKAFHRLFKWFNETRSHNIDWKFKHQGELSPNQGGNSGHYLKRWELSQLYEAAIEVGSVKSYYNKGMSSAEREKIKSYLAQRLEKPKSEITSEDFKRANSWKWPSIVATSIDCGLRPIEVGRATVDWVNLDDGLLVIPKDESTKNEEHWESTLRDKTVRVLSKWLNERDSYEKYHLRDELWLTKYDNPYSSNSLNSIFQKLLDEANIKPNGRDLSWYAIRRGSATMWANNAGLHEAKDQLRHKKLSTTQKYVKSSNAHRKEIVNDLW</sequence>
<dbReference type="AlphaFoldDB" id="A0A1H3G8M8"/>
<accession>A0A1H3G8M8</accession>
<dbReference type="InterPro" id="IPR013762">
    <property type="entry name" value="Integrase-like_cat_sf"/>
</dbReference>
<keyword evidence="1" id="KW-0233">DNA recombination</keyword>
<proteinExistence type="predicted"/>
<feature type="domain" description="Tyr recombinase" evidence="2">
    <location>
        <begin position="196"/>
        <end position="387"/>
    </location>
</feature>
<dbReference type="Gene3D" id="1.10.443.10">
    <property type="entry name" value="Intergrase catalytic core"/>
    <property type="match status" value="1"/>
</dbReference>
<evidence type="ECO:0000256" key="1">
    <source>
        <dbReference type="ARBA" id="ARBA00023172"/>
    </source>
</evidence>
<evidence type="ECO:0000259" key="2">
    <source>
        <dbReference type="PROSITE" id="PS51898"/>
    </source>
</evidence>
<dbReference type="Proteomes" id="UP000199170">
    <property type="component" value="Unassembled WGS sequence"/>
</dbReference>
<dbReference type="GO" id="GO:0006310">
    <property type="term" value="P:DNA recombination"/>
    <property type="evidence" value="ECO:0007669"/>
    <property type="project" value="UniProtKB-KW"/>
</dbReference>
<dbReference type="SUPFAM" id="SSF56349">
    <property type="entry name" value="DNA breaking-rejoining enzymes"/>
    <property type="match status" value="1"/>
</dbReference>
<keyword evidence="4" id="KW-1185">Reference proteome</keyword>
<organism evidence="3 4">
    <name type="scientific">Halobellus clavatus</name>
    <dbReference type="NCBI Taxonomy" id="660517"/>
    <lineage>
        <taxon>Archaea</taxon>
        <taxon>Methanobacteriati</taxon>
        <taxon>Methanobacteriota</taxon>
        <taxon>Stenosarchaea group</taxon>
        <taxon>Halobacteria</taxon>
        <taxon>Halobacteriales</taxon>
        <taxon>Haloferacaceae</taxon>
        <taxon>Halobellus</taxon>
    </lineage>
</organism>
<protein>
    <submittedName>
        <fullName evidence="3">Phage integrase family protein</fullName>
    </submittedName>
</protein>
<dbReference type="EMBL" id="FNPB01000005">
    <property type="protein sequence ID" value="SDX99397.1"/>
    <property type="molecule type" value="Genomic_DNA"/>
</dbReference>
<evidence type="ECO:0000313" key="4">
    <source>
        <dbReference type="Proteomes" id="UP000199170"/>
    </source>
</evidence>